<evidence type="ECO:0000256" key="6">
    <source>
        <dbReference type="ARBA" id="ARBA00024209"/>
    </source>
</evidence>
<evidence type="ECO:0000256" key="8">
    <source>
        <dbReference type="SAM" id="Phobius"/>
    </source>
</evidence>
<sequence length="223" mass="25241">MQFESDFSREASSSRWPDRQLSMSYRKAAKYYWIFVGAIAIVLLIFILASNILKRPSTERITVSVVIVILYISLSYFCRPRHPGRDESDYLLPITFTPLTWSQTSSMRHDVAEISRTIDLVVPPFSYSRNIGDEISGGTSPRQVICSVCLALLLEGEQVRQLPECKHIFHAECIARWLPLHISCPICRSEVDMTKHLRTAEGIQSFEATDTSAPVGSLHVHVV</sequence>
<evidence type="ECO:0000256" key="3">
    <source>
        <dbReference type="ARBA" id="ARBA00022723"/>
    </source>
</evidence>
<dbReference type="GO" id="GO:0008270">
    <property type="term" value="F:zinc ion binding"/>
    <property type="evidence" value="ECO:0007669"/>
    <property type="project" value="UniProtKB-KW"/>
</dbReference>
<dbReference type="SMART" id="SM01197">
    <property type="entry name" value="FANCL_C"/>
    <property type="match status" value="1"/>
</dbReference>
<evidence type="ECO:0000256" key="1">
    <source>
        <dbReference type="ARBA" id="ARBA00000900"/>
    </source>
</evidence>
<dbReference type="InterPro" id="IPR053238">
    <property type="entry name" value="RING-H2_zinc_finger"/>
</dbReference>
<dbReference type="Pfam" id="PF13639">
    <property type="entry name" value="zf-RING_2"/>
    <property type="match status" value="1"/>
</dbReference>
<feature type="transmembrane region" description="Helical" evidence="8">
    <location>
        <begin position="31"/>
        <end position="49"/>
    </location>
</feature>
<comment type="catalytic activity">
    <reaction evidence="1">
        <text>S-ubiquitinyl-[E2 ubiquitin-conjugating enzyme]-L-cysteine + [acceptor protein]-L-lysine = [E2 ubiquitin-conjugating enzyme]-L-cysteine + N(6)-ubiquitinyl-[acceptor protein]-L-lysine.</text>
        <dbReference type="EC" id="2.3.2.27"/>
    </reaction>
</comment>
<dbReference type="SUPFAM" id="SSF57850">
    <property type="entry name" value="RING/U-box"/>
    <property type="match status" value="1"/>
</dbReference>
<dbReference type="InterPro" id="IPR013083">
    <property type="entry name" value="Znf_RING/FYVE/PHD"/>
</dbReference>
<dbReference type="Gene3D" id="3.30.40.10">
    <property type="entry name" value="Zinc/RING finger domain, C3HC4 (zinc finger)"/>
    <property type="match status" value="1"/>
</dbReference>
<accession>A0A833R2W6</accession>
<dbReference type="UniPathway" id="UPA00143"/>
<comment type="caution">
    <text evidence="10">The sequence shown here is derived from an EMBL/GenBank/DDBJ whole genome shotgun (WGS) entry which is preliminary data.</text>
</comment>
<feature type="domain" description="RING-type" evidence="9">
    <location>
        <begin position="146"/>
        <end position="188"/>
    </location>
</feature>
<dbReference type="PANTHER" id="PTHR14155">
    <property type="entry name" value="RING FINGER DOMAIN-CONTAINING"/>
    <property type="match status" value="1"/>
</dbReference>
<evidence type="ECO:0000256" key="5">
    <source>
        <dbReference type="ARBA" id="ARBA00022833"/>
    </source>
</evidence>
<dbReference type="EC" id="2.3.2.27" evidence="2"/>
<keyword evidence="3" id="KW-0479">Metal-binding</keyword>
<dbReference type="EMBL" id="SWLB01000001">
    <property type="protein sequence ID" value="KAF3341495.1"/>
    <property type="molecule type" value="Genomic_DNA"/>
</dbReference>
<keyword evidence="8" id="KW-1133">Transmembrane helix</keyword>
<dbReference type="PROSITE" id="PS50089">
    <property type="entry name" value="ZF_RING_2"/>
    <property type="match status" value="1"/>
</dbReference>
<organism evidence="10 11">
    <name type="scientific">Carex littledalei</name>
    <dbReference type="NCBI Taxonomy" id="544730"/>
    <lineage>
        <taxon>Eukaryota</taxon>
        <taxon>Viridiplantae</taxon>
        <taxon>Streptophyta</taxon>
        <taxon>Embryophyta</taxon>
        <taxon>Tracheophyta</taxon>
        <taxon>Spermatophyta</taxon>
        <taxon>Magnoliopsida</taxon>
        <taxon>Liliopsida</taxon>
        <taxon>Poales</taxon>
        <taxon>Cyperaceae</taxon>
        <taxon>Cyperoideae</taxon>
        <taxon>Cariceae</taxon>
        <taxon>Carex</taxon>
        <taxon>Carex subgen. Euthyceras</taxon>
    </lineage>
</organism>
<keyword evidence="8" id="KW-0812">Transmembrane</keyword>
<evidence type="ECO:0000256" key="4">
    <source>
        <dbReference type="ARBA" id="ARBA00022771"/>
    </source>
</evidence>
<comment type="similarity">
    <text evidence="6">Belongs to the RING-type zinc finger family. ATL subfamily.</text>
</comment>
<gene>
    <name evidence="10" type="ORF">FCM35_KLT00133</name>
</gene>
<protein>
    <recommendedName>
        <fullName evidence="2">RING-type E3 ubiquitin transferase</fullName>
        <ecNumber evidence="2">2.3.2.27</ecNumber>
    </recommendedName>
</protein>
<dbReference type="GO" id="GO:0016567">
    <property type="term" value="P:protein ubiquitination"/>
    <property type="evidence" value="ECO:0007669"/>
    <property type="project" value="UniProtKB-UniPathway"/>
</dbReference>
<proteinExistence type="inferred from homology"/>
<evidence type="ECO:0000313" key="11">
    <source>
        <dbReference type="Proteomes" id="UP000623129"/>
    </source>
</evidence>
<name>A0A833R2W6_9POAL</name>
<reference evidence="10" key="1">
    <citation type="submission" date="2020-01" db="EMBL/GenBank/DDBJ databases">
        <title>Genome sequence of Kobresia littledalei, the first chromosome-level genome in the family Cyperaceae.</title>
        <authorList>
            <person name="Qu G."/>
        </authorList>
    </citation>
    <scope>NUCLEOTIDE SEQUENCE</scope>
    <source>
        <strain evidence="10">C.B.Clarke</strain>
        <tissue evidence="10">Leaf</tissue>
    </source>
</reference>
<dbReference type="AlphaFoldDB" id="A0A833R2W6"/>
<dbReference type="SMART" id="SM00184">
    <property type="entry name" value="RING"/>
    <property type="match status" value="1"/>
</dbReference>
<evidence type="ECO:0000256" key="2">
    <source>
        <dbReference type="ARBA" id="ARBA00012483"/>
    </source>
</evidence>
<keyword evidence="8" id="KW-0472">Membrane</keyword>
<keyword evidence="11" id="KW-1185">Reference proteome</keyword>
<evidence type="ECO:0000256" key="7">
    <source>
        <dbReference type="PROSITE-ProRule" id="PRU00175"/>
    </source>
</evidence>
<evidence type="ECO:0000313" key="10">
    <source>
        <dbReference type="EMBL" id="KAF3341495.1"/>
    </source>
</evidence>
<dbReference type="Proteomes" id="UP000623129">
    <property type="component" value="Unassembled WGS sequence"/>
</dbReference>
<dbReference type="InterPro" id="IPR001841">
    <property type="entry name" value="Znf_RING"/>
</dbReference>
<keyword evidence="5" id="KW-0862">Zinc</keyword>
<evidence type="ECO:0000259" key="9">
    <source>
        <dbReference type="PROSITE" id="PS50089"/>
    </source>
</evidence>
<keyword evidence="4 7" id="KW-0863">Zinc-finger</keyword>
<dbReference type="PANTHER" id="PTHR14155:SF627">
    <property type="entry name" value="OS06G0192800 PROTEIN"/>
    <property type="match status" value="1"/>
</dbReference>
<dbReference type="GO" id="GO:0061630">
    <property type="term" value="F:ubiquitin protein ligase activity"/>
    <property type="evidence" value="ECO:0007669"/>
    <property type="project" value="UniProtKB-EC"/>
</dbReference>
<dbReference type="OrthoDB" id="8062037at2759"/>
<feature type="transmembrane region" description="Helical" evidence="8">
    <location>
        <begin position="61"/>
        <end position="78"/>
    </location>
</feature>